<dbReference type="Proteomes" id="UP000008136">
    <property type="component" value="Chromosome"/>
</dbReference>
<feature type="compositionally biased region" description="Basic and acidic residues" evidence="1">
    <location>
        <begin position="139"/>
        <end position="151"/>
    </location>
</feature>
<name>F2KPG1_ARCVS</name>
<keyword evidence="2" id="KW-1133">Transmembrane helix</keyword>
<feature type="region of interest" description="Disordered" evidence="1">
    <location>
        <begin position="120"/>
        <end position="151"/>
    </location>
</feature>
<dbReference type="KEGG" id="ave:Arcve_0359"/>
<dbReference type="HOGENOM" id="CLU_1727147_0_0_2"/>
<gene>
    <name evidence="3" type="ordered locus">Arcve_0359</name>
</gene>
<accession>F2KPG1</accession>
<evidence type="ECO:0000313" key="3">
    <source>
        <dbReference type="EMBL" id="AEA46392.1"/>
    </source>
</evidence>
<protein>
    <submittedName>
        <fullName evidence="3">Uncharacterized protein</fullName>
    </submittedName>
</protein>
<reference evidence="3 4" key="1">
    <citation type="submission" date="2011-03" db="EMBL/GenBank/DDBJ databases">
        <title>The complete genome of Archaeoglobus veneficus SNP6.</title>
        <authorList>
            <consortium name="US DOE Joint Genome Institute (JGI-PGF)"/>
            <person name="Lucas S."/>
            <person name="Copeland A."/>
            <person name="Lapidus A."/>
            <person name="Bruce D."/>
            <person name="Goodwin L."/>
            <person name="Pitluck S."/>
            <person name="Kyrpides N."/>
            <person name="Mavromatis K."/>
            <person name="Pagani I."/>
            <person name="Ivanova N."/>
            <person name="Mikhailova N."/>
            <person name="Lu M."/>
            <person name="Detter J.C."/>
            <person name="Tapia R."/>
            <person name="Han C."/>
            <person name="Land M."/>
            <person name="Hauser L."/>
            <person name="Markowitz V."/>
            <person name="Cheng J.-F."/>
            <person name="Hugenholtz P."/>
            <person name="Woyke T."/>
            <person name="Wu D."/>
            <person name="Spring S."/>
            <person name="Brambilla E."/>
            <person name="Klenk H.-P."/>
            <person name="Eisen J.A."/>
        </authorList>
    </citation>
    <scope>NUCLEOTIDE SEQUENCE [LARGE SCALE GENOMIC DNA]</scope>
    <source>
        <strain>SNP6</strain>
    </source>
</reference>
<feature type="transmembrane region" description="Helical" evidence="2">
    <location>
        <begin position="58"/>
        <end position="79"/>
    </location>
</feature>
<organism evidence="3 4">
    <name type="scientific">Archaeoglobus veneficus (strain DSM 11195 / SNP6)</name>
    <dbReference type="NCBI Taxonomy" id="693661"/>
    <lineage>
        <taxon>Archaea</taxon>
        <taxon>Methanobacteriati</taxon>
        <taxon>Methanobacteriota</taxon>
        <taxon>Archaeoglobi</taxon>
        <taxon>Archaeoglobales</taxon>
        <taxon>Archaeoglobaceae</taxon>
        <taxon>Archaeoglobus</taxon>
    </lineage>
</organism>
<keyword evidence="2" id="KW-0812">Transmembrane</keyword>
<evidence type="ECO:0000313" key="4">
    <source>
        <dbReference type="Proteomes" id="UP000008136"/>
    </source>
</evidence>
<dbReference type="EMBL" id="CP002588">
    <property type="protein sequence ID" value="AEA46392.1"/>
    <property type="molecule type" value="Genomic_DNA"/>
</dbReference>
<proteinExistence type="predicted"/>
<evidence type="ECO:0000256" key="1">
    <source>
        <dbReference type="SAM" id="MobiDB-lite"/>
    </source>
</evidence>
<evidence type="ECO:0000256" key="2">
    <source>
        <dbReference type="SAM" id="Phobius"/>
    </source>
</evidence>
<feature type="transmembrane region" description="Helical" evidence="2">
    <location>
        <begin position="25"/>
        <end position="46"/>
    </location>
</feature>
<dbReference type="AlphaFoldDB" id="F2KPG1"/>
<keyword evidence="4" id="KW-1185">Reference proteome</keyword>
<dbReference type="STRING" id="693661.Arcve_0359"/>
<keyword evidence="2" id="KW-0472">Membrane</keyword>
<sequence>MYVSSEIPIPTPSARFRPFNPALAVLSYVLPAIIYVLLFGIACVLVGYVKRKRRYGKILLALGLLIALSSATHLSYFVVENRRAILLQREYPSIASLIFEDMRKNREHRRLLYQNLRTSGREGDSTTEELWSEGAVQNRRTDDIPRADRRG</sequence>